<dbReference type="InterPro" id="IPR032861">
    <property type="entry name" value="TAXi_N"/>
</dbReference>
<gene>
    <name evidence="4" type="ORF">TorRG33x02_020500</name>
</gene>
<dbReference type="STRING" id="63057.A0A2P5FWT9"/>
<name>A0A2P5FWT9_TREOI</name>
<dbReference type="GO" id="GO:0006508">
    <property type="term" value="P:proteolysis"/>
    <property type="evidence" value="ECO:0007669"/>
    <property type="project" value="InterPro"/>
</dbReference>
<feature type="signal peptide" evidence="2">
    <location>
        <begin position="1"/>
        <end position="27"/>
    </location>
</feature>
<feature type="domain" description="Peptidase A1" evidence="3">
    <location>
        <begin position="48"/>
        <end position="397"/>
    </location>
</feature>
<evidence type="ECO:0000313" key="4">
    <source>
        <dbReference type="EMBL" id="POO02266.1"/>
    </source>
</evidence>
<reference evidence="5" key="1">
    <citation type="submission" date="2016-06" db="EMBL/GenBank/DDBJ databases">
        <title>Parallel loss of symbiosis genes in relatives of nitrogen-fixing non-legume Parasponia.</title>
        <authorList>
            <person name="Van Velzen R."/>
            <person name="Holmer R."/>
            <person name="Bu F."/>
            <person name="Rutten L."/>
            <person name="Van Zeijl A."/>
            <person name="Liu W."/>
            <person name="Santuari L."/>
            <person name="Cao Q."/>
            <person name="Sharma T."/>
            <person name="Shen D."/>
            <person name="Roswanjaya Y."/>
            <person name="Wardhani T."/>
            <person name="Kalhor M.S."/>
            <person name="Jansen J."/>
            <person name="Van den Hoogen J."/>
            <person name="Gungor B."/>
            <person name="Hartog M."/>
            <person name="Hontelez J."/>
            <person name="Verver J."/>
            <person name="Yang W.-C."/>
            <person name="Schijlen E."/>
            <person name="Repin R."/>
            <person name="Schilthuizen M."/>
            <person name="Schranz E."/>
            <person name="Heidstra R."/>
            <person name="Miyata K."/>
            <person name="Fedorova E."/>
            <person name="Kohlen W."/>
            <person name="Bisseling T."/>
            <person name="Smit S."/>
            <person name="Geurts R."/>
        </authorList>
    </citation>
    <scope>NUCLEOTIDE SEQUENCE [LARGE SCALE GENOMIC DNA]</scope>
    <source>
        <strain evidence="5">cv. RG33-2</strain>
    </source>
</reference>
<comment type="similarity">
    <text evidence="1">Belongs to the peptidase A1 family.</text>
</comment>
<comment type="caution">
    <text evidence="4">The sequence shown here is derived from an EMBL/GenBank/DDBJ whole genome shotgun (WGS) entry which is preliminary data.</text>
</comment>
<dbReference type="Pfam" id="PF14541">
    <property type="entry name" value="TAXi_C"/>
    <property type="match status" value="1"/>
</dbReference>
<dbReference type="EMBL" id="JXTC01000005">
    <property type="protein sequence ID" value="POO02266.1"/>
    <property type="molecule type" value="Genomic_DNA"/>
</dbReference>
<dbReference type="InterPro" id="IPR032799">
    <property type="entry name" value="TAXi_C"/>
</dbReference>
<dbReference type="InterPro" id="IPR021109">
    <property type="entry name" value="Peptidase_aspartic_dom_sf"/>
</dbReference>
<dbReference type="OrthoDB" id="1882431at2759"/>
<proteinExistence type="inferred from homology"/>
<dbReference type="InParanoid" id="A0A2P5FWT9"/>
<keyword evidence="2" id="KW-0732">Signal</keyword>
<evidence type="ECO:0000259" key="3">
    <source>
        <dbReference type="PROSITE" id="PS51767"/>
    </source>
</evidence>
<protein>
    <submittedName>
        <fullName evidence="4">Aspartic peptidase</fullName>
    </submittedName>
</protein>
<accession>A0A2P5FWT9</accession>
<evidence type="ECO:0000256" key="2">
    <source>
        <dbReference type="SAM" id="SignalP"/>
    </source>
</evidence>
<evidence type="ECO:0000313" key="5">
    <source>
        <dbReference type="Proteomes" id="UP000237000"/>
    </source>
</evidence>
<sequence length="413" mass="44928">MASASRSRFLLSSILFFFIFTILSSNAQNDKPRAFHIPITIDTETHQYYASFQLGTPPNNINAVLNVGDRVLTLDCDNFSSSTRRFVPCKSTKCTDLKVTSCGSNDTCTFSSHNPFSRSLFRGALADDVVTVHETDGTAALISTYSSNLDFSCASSDKLTGLAKGTSGILGLGQTPLTLPTLLSSAFNIVPKFALCLPSSNELGFGDLFIGGGPYRFPGGEDASDWLVYTPFIYSFSSGYYLITVNSVKIDKRVVRFGSNNDRTVVGQTKISTVTRYTVLHSAVYKAVVDDFVKRAAARNITRVAAVEPFGACFSTENLHWTRAGPRVPLIELELPGRMGSVDWRIHGANSMVRVNKNTLCLGFVEGASDTNMVLGGYQLEDNFLLFDLSTSTLGFSSSIIPRGATCSHFRNL</sequence>
<dbReference type="PANTHER" id="PTHR47965">
    <property type="entry name" value="ASPARTYL PROTEASE-RELATED"/>
    <property type="match status" value="1"/>
</dbReference>
<dbReference type="Gene3D" id="2.40.70.10">
    <property type="entry name" value="Acid Proteases"/>
    <property type="match status" value="2"/>
</dbReference>
<dbReference type="Proteomes" id="UP000237000">
    <property type="component" value="Unassembled WGS sequence"/>
</dbReference>
<dbReference type="InterPro" id="IPR001461">
    <property type="entry name" value="Aspartic_peptidase_A1"/>
</dbReference>
<keyword evidence="5" id="KW-1185">Reference proteome</keyword>
<feature type="chain" id="PRO_5015195316" evidence="2">
    <location>
        <begin position="28"/>
        <end position="413"/>
    </location>
</feature>
<dbReference type="PANTHER" id="PTHR47965:SF68">
    <property type="entry name" value="BASIC 7S GLOBULIN-LIKE"/>
    <property type="match status" value="1"/>
</dbReference>
<organism evidence="4 5">
    <name type="scientific">Trema orientale</name>
    <name type="common">Charcoal tree</name>
    <name type="synonym">Celtis orientalis</name>
    <dbReference type="NCBI Taxonomy" id="63057"/>
    <lineage>
        <taxon>Eukaryota</taxon>
        <taxon>Viridiplantae</taxon>
        <taxon>Streptophyta</taxon>
        <taxon>Embryophyta</taxon>
        <taxon>Tracheophyta</taxon>
        <taxon>Spermatophyta</taxon>
        <taxon>Magnoliopsida</taxon>
        <taxon>eudicotyledons</taxon>
        <taxon>Gunneridae</taxon>
        <taxon>Pentapetalae</taxon>
        <taxon>rosids</taxon>
        <taxon>fabids</taxon>
        <taxon>Rosales</taxon>
        <taxon>Cannabaceae</taxon>
        <taxon>Trema</taxon>
    </lineage>
</organism>
<dbReference type="Pfam" id="PF14543">
    <property type="entry name" value="TAXi_N"/>
    <property type="match status" value="1"/>
</dbReference>
<dbReference type="SUPFAM" id="SSF50630">
    <property type="entry name" value="Acid proteases"/>
    <property type="match status" value="1"/>
</dbReference>
<dbReference type="GO" id="GO:0004190">
    <property type="term" value="F:aspartic-type endopeptidase activity"/>
    <property type="evidence" value="ECO:0007669"/>
    <property type="project" value="InterPro"/>
</dbReference>
<dbReference type="PROSITE" id="PS51767">
    <property type="entry name" value="PEPTIDASE_A1"/>
    <property type="match status" value="1"/>
</dbReference>
<dbReference type="InterPro" id="IPR033121">
    <property type="entry name" value="PEPTIDASE_A1"/>
</dbReference>
<evidence type="ECO:0000256" key="1">
    <source>
        <dbReference type="ARBA" id="ARBA00007447"/>
    </source>
</evidence>
<dbReference type="AlphaFoldDB" id="A0A2P5FWT9"/>